<evidence type="ECO:0000256" key="4">
    <source>
        <dbReference type="ARBA" id="ARBA00022692"/>
    </source>
</evidence>
<organism evidence="8 9">
    <name type="scientific">Pantoea dispersa</name>
    <dbReference type="NCBI Taxonomy" id="59814"/>
    <lineage>
        <taxon>Bacteria</taxon>
        <taxon>Pseudomonadati</taxon>
        <taxon>Pseudomonadota</taxon>
        <taxon>Gammaproteobacteria</taxon>
        <taxon>Enterobacterales</taxon>
        <taxon>Erwiniaceae</taxon>
        <taxon>Pantoea</taxon>
    </lineage>
</organism>
<sequence>MLVELSAVLLLFALLMYLALDGTDSGVGMLLYSFDQPQERQWMVHSLLPLWDANETWLVLLAGGMLALFPPLYSLLLQTLKVPLFLFLLALFLRGLALAYRGQPGETGRRWLDRLLMVSSLLAAFLPGWMSGLMLVSRPPSGIVIDFSLVPLLCGLGLVAVDLLLGCCWLCWRIGEPVVERARALAMLWWVVTLACFIAVLLLEPALWQQSWQRWPGKVLLSLLPALWLLQLLTLWREAMVALLMITLVQTGVVVAALACGLYPWLLPWQLEMHQQASSPVTQGFVVTGLLIVLPLTLLYHSWAFWVFKRQPQAAQRSP</sequence>
<evidence type="ECO:0000313" key="9">
    <source>
        <dbReference type="Proteomes" id="UP000319715"/>
    </source>
</evidence>
<evidence type="ECO:0000313" key="8">
    <source>
        <dbReference type="EMBL" id="TQC76088.1"/>
    </source>
</evidence>
<dbReference type="RefSeq" id="WP_141496062.1">
    <property type="nucleotide sequence ID" value="NZ_CP107574.1"/>
</dbReference>
<proteinExistence type="inferred from homology"/>
<keyword evidence="9" id="KW-1185">Reference proteome</keyword>
<protein>
    <submittedName>
        <fullName evidence="8">Cytochrome d ubiquinol oxidase subunit II</fullName>
    </submittedName>
</protein>
<dbReference type="EMBL" id="VICF01000002">
    <property type="protein sequence ID" value="TQC76088.1"/>
    <property type="molecule type" value="Genomic_DNA"/>
</dbReference>
<evidence type="ECO:0000256" key="2">
    <source>
        <dbReference type="ARBA" id="ARBA00007543"/>
    </source>
</evidence>
<keyword evidence="5 7" id="KW-1133">Transmembrane helix</keyword>
<dbReference type="PANTHER" id="PTHR43141">
    <property type="entry name" value="CYTOCHROME BD2 SUBUNIT II"/>
    <property type="match status" value="1"/>
</dbReference>
<dbReference type="Pfam" id="PF02322">
    <property type="entry name" value="Cyt_bd_oxida_II"/>
    <property type="match status" value="1"/>
</dbReference>
<dbReference type="PANTHER" id="PTHR43141:SF4">
    <property type="entry name" value="CYTOCHROME BD2 SUBUNIT II"/>
    <property type="match status" value="1"/>
</dbReference>
<evidence type="ECO:0000256" key="5">
    <source>
        <dbReference type="ARBA" id="ARBA00022989"/>
    </source>
</evidence>
<evidence type="ECO:0000256" key="6">
    <source>
        <dbReference type="ARBA" id="ARBA00023136"/>
    </source>
</evidence>
<evidence type="ECO:0000256" key="1">
    <source>
        <dbReference type="ARBA" id="ARBA00004651"/>
    </source>
</evidence>
<feature type="transmembrane region" description="Helical" evidence="7">
    <location>
        <begin position="82"/>
        <end position="100"/>
    </location>
</feature>
<comment type="caution">
    <text evidence="8">The sequence shown here is derived from an EMBL/GenBank/DDBJ whole genome shotgun (WGS) entry which is preliminary data.</text>
</comment>
<accession>A0ABY3A0H5</accession>
<keyword evidence="6 7" id="KW-0472">Membrane</keyword>
<dbReference type="Proteomes" id="UP000319715">
    <property type="component" value="Unassembled WGS sequence"/>
</dbReference>
<reference evidence="8 9" key="1">
    <citation type="submission" date="2019-06" db="EMBL/GenBank/DDBJ databases">
        <title>Pantoea dispersa Assembly.</title>
        <authorList>
            <person name="Wang J."/>
        </authorList>
    </citation>
    <scope>NUCLEOTIDE SEQUENCE [LARGE SCALE GENOMIC DNA]</scope>
    <source>
        <strain evidence="9">bio</strain>
    </source>
</reference>
<feature type="transmembrane region" description="Helical" evidence="7">
    <location>
        <begin position="215"/>
        <end position="236"/>
    </location>
</feature>
<gene>
    <name evidence="8" type="ORF">FK492_09440</name>
</gene>
<feature type="transmembrane region" description="Helical" evidence="7">
    <location>
        <begin position="243"/>
        <end position="265"/>
    </location>
</feature>
<feature type="transmembrane region" description="Helical" evidence="7">
    <location>
        <begin position="112"/>
        <end position="130"/>
    </location>
</feature>
<feature type="transmembrane region" description="Helical" evidence="7">
    <location>
        <begin position="6"/>
        <end position="34"/>
    </location>
</feature>
<comment type="similarity">
    <text evidence="2">Belongs to the cytochrome ubiquinol oxidase subunit 2 family.</text>
</comment>
<dbReference type="InterPro" id="IPR003317">
    <property type="entry name" value="Cyt-d_oxidase_su2"/>
</dbReference>
<feature type="transmembrane region" description="Helical" evidence="7">
    <location>
        <begin position="285"/>
        <end position="308"/>
    </location>
</feature>
<name>A0ABY3A0H5_9GAMM</name>
<keyword evidence="3" id="KW-1003">Cell membrane</keyword>
<evidence type="ECO:0000256" key="3">
    <source>
        <dbReference type="ARBA" id="ARBA00022475"/>
    </source>
</evidence>
<evidence type="ECO:0000256" key="7">
    <source>
        <dbReference type="SAM" id="Phobius"/>
    </source>
</evidence>
<keyword evidence="4 7" id="KW-0812">Transmembrane</keyword>
<comment type="subcellular location">
    <subcellularLocation>
        <location evidence="1">Cell membrane</location>
        <topology evidence="1">Multi-pass membrane protein</topology>
    </subcellularLocation>
</comment>
<feature type="transmembrane region" description="Helical" evidence="7">
    <location>
        <begin position="150"/>
        <end position="172"/>
    </location>
</feature>
<feature type="transmembrane region" description="Helical" evidence="7">
    <location>
        <begin position="184"/>
        <end position="203"/>
    </location>
</feature>